<keyword evidence="1" id="KW-0175">Coiled coil</keyword>
<proteinExistence type="predicted"/>
<keyword evidence="3" id="KW-0732">Signal</keyword>
<feature type="coiled-coil region" evidence="1">
    <location>
        <begin position="152"/>
        <end position="226"/>
    </location>
</feature>
<comment type="caution">
    <text evidence="4">The sequence shown here is derived from an EMBL/GenBank/DDBJ whole genome shotgun (WGS) entry which is preliminary data.</text>
</comment>
<feature type="region of interest" description="Disordered" evidence="2">
    <location>
        <begin position="448"/>
        <end position="471"/>
    </location>
</feature>
<evidence type="ECO:0000313" key="5">
    <source>
        <dbReference type="Proteomes" id="UP001152321"/>
    </source>
</evidence>
<evidence type="ECO:0000313" key="4">
    <source>
        <dbReference type="EMBL" id="MDG0815073.1"/>
    </source>
</evidence>
<name>A0ABT6DJ20_9BACT</name>
<dbReference type="EMBL" id="JANRMI010000001">
    <property type="protein sequence ID" value="MDG0815073.1"/>
    <property type="molecule type" value="Genomic_DNA"/>
</dbReference>
<feature type="coiled-coil region" evidence="1">
    <location>
        <begin position="391"/>
        <end position="447"/>
    </location>
</feature>
<feature type="coiled-coil region" evidence="1">
    <location>
        <begin position="305"/>
        <end position="364"/>
    </location>
</feature>
<dbReference type="Proteomes" id="UP001152321">
    <property type="component" value="Unassembled WGS sequence"/>
</dbReference>
<feature type="signal peptide" evidence="3">
    <location>
        <begin position="1"/>
        <end position="33"/>
    </location>
</feature>
<keyword evidence="5" id="KW-1185">Reference proteome</keyword>
<reference evidence="4" key="1">
    <citation type="submission" date="2022-08" db="EMBL/GenBank/DDBJ databases">
        <title>Novel Bdellovibrio Species Isolated from Svalbard: Designation Bdellovibrio svalbardensis.</title>
        <authorList>
            <person name="Mitchell R.J."/>
            <person name="Choi S.Y."/>
        </authorList>
    </citation>
    <scope>NUCLEOTIDE SEQUENCE</scope>
    <source>
        <strain evidence="4">PAP01</strain>
    </source>
</reference>
<feature type="chain" id="PRO_5045761367" description="Chromosome partition protein Smc" evidence="3">
    <location>
        <begin position="34"/>
        <end position="471"/>
    </location>
</feature>
<evidence type="ECO:0008006" key="6">
    <source>
        <dbReference type="Google" id="ProtNLM"/>
    </source>
</evidence>
<evidence type="ECO:0000256" key="1">
    <source>
        <dbReference type="SAM" id="Coils"/>
    </source>
</evidence>
<gene>
    <name evidence="4" type="ORF">NWE73_01775</name>
</gene>
<sequence>MNRISNYTNTTTVKIFFALSLVTSQFITLPASAGSACISQCDYDYAGETNIKAVNACKNNCSNQDARLCIDAKKDLSNAKKDLAKTCSEADMGSDCAEKVDACAEVGGSSAFATAGQYMSAIGNQYGSLVSALGAGGKGCPQMAGKTYFNRKDSLNKDIDSTKEDLAKLNDEKATIEDDFNKQIQDLQDELNKAQEELDKQKLEMKERKRKQIADFQASQNQAKEELRKKSTDLLSLRGQLISSQQDQALKLIAMSDASGKRACQKAVNDAKKAYDAIVSSGSGNYIAKAKQKKQDLISTYNDCMDSFQQQRVALNKSKKQEQDQINKAITDTQQSAEELTNSMNTASSQLAEMEQDAKTEEDAATQKVLKLMQTNQTKMLAAQQKMQSNLQTIATKNQSLSEKLNRLNNELAQLGPAPSEDSTKTVKQVGSEIGGLQENIEEAQASVDQYCGSSASSKSGGGSRRSGATK</sequence>
<dbReference type="RefSeq" id="WP_277576550.1">
    <property type="nucleotide sequence ID" value="NZ_JANRMI010000001.1"/>
</dbReference>
<organism evidence="4 5">
    <name type="scientific">Bdellovibrio svalbardensis</name>
    <dbReference type="NCBI Taxonomy" id="2972972"/>
    <lineage>
        <taxon>Bacteria</taxon>
        <taxon>Pseudomonadati</taxon>
        <taxon>Bdellovibrionota</taxon>
        <taxon>Bdellovibrionia</taxon>
        <taxon>Bdellovibrionales</taxon>
        <taxon>Pseudobdellovibrionaceae</taxon>
        <taxon>Bdellovibrio</taxon>
    </lineage>
</organism>
<accession>A0ABT6DJ20</accession>
<protein>
    <recommendedName>
        <fullName evidence="6">Chromosome partition protein Smc</fullName>
    </recommendedName>
</protein>
<evidence type="ECO:0000256" key="3">
    <source>
        <dbReference type="SAM" id="SignalP"/>
    </source>
</evidence>
<evidence type="ECO:0000256" key="2">
    <source>
        <dbReference type="SAM" id="MobiDB-lite"/>
    </source>
</evidence>